<dbReference type="EMBL" id="JACGWN010000013">
    <property type="protein sequence ID" value="KAL0411791.1"/>
    <property type="molecule type" value="Genomic_DNA"/>
</dbReference>
<gene>
    <name evidence="2" type="ORF">Slati_3768800</name>
</gene>
<dbReference type="InterPro" id="IPR029472">
    <property type="entry name" value="Copia-like_N"/>
</dbReference>
<protein>
    <recommendedName>
        <fullName evidence="1">Retrotransposon Copia-like N-terminal domain-containing protein</fullName>
    </recommendedName>
</protein>
<evidence type="ECO:0000259" key="1">
    <source>
        <dbReference type="Pfam" id="PF14244"/>
    </source>
</evidence>
<dbReference type="Pfam" id="PF14244">
    <property type="entry name" value="Retrotran_gag_3"/>
    <property type="match status" value="1"/>
</dbReference>
<reference evidence="2" key="2">
    <citation type="journal article" date="2024" name="Plant">
        <title>Genomic evolution and insights into agronomic trait innovations of Sesamum species.</title>
        <authorList>
            <person name="Miao H."/>
            <person name="Wang L."/>
            <person name="Qu L."/>
            <person name="Liu H."/>
            <person name="Sun Y."/>
            <person name="Le M."/>
            <person name="Wang Q."/>
            <person name="Wei S."/>
            <person name="Zheng Y."/>
            <person name="Lin W."/>
            <person name="Duan Y."/>
            <person name="Cao H."/>
            <person name="Xiong S."/>
            <person name="Wang X."/>
            <person name="Wei L."/>
            <person name="Li C."/>
            <person name="Ma Q."/>
            <person name="Ju M."/>
            <person name="Zhao R."/>
            <person name="Li G."/>
            <person name="Mu C."/>
            <person name="Tian Q."/>
            <person name="Mei H."/>
            <person name="Zhang T."/>
            <person name="Gao T."/>
            <person name="Zhang H."/>
        </authorList>
    </citation>
    <scope>NUCLEOTIDE SEQUENCE</scope>
    <source>
        <strain evidence="2">KEN1</strain>
    </source>
</reference>
<evidence type="ECO:0000313" key="2">
    <source>
        <dbReference type="EMBL" id="KAL0411791.1"/>
    </source>
</evidence>
<organism evidence="2">
    <name type="scientific">Sesamum latifolium</name>
    <dbReference type="NCBI Taxonomy" id="2727402"/>
    <lineage>
        <taxon>Eukaryota</taxon>
        <taxon>Viridiplantae</taxon>
        <taxon>Streptophyta</taxon>
        <taxon>Embryophyta</taxon>
        <taxon>Tracheophyta</taxon>
        <taxon>Spermatophyta</taxon>
        <taxon>Magnoliopsida</taxon>
        <taxon>eudicotyledons</taxon>
        <taxon>Gunneridae</taxon>
        <taxon>Pentapetalae</taxon>
        <taxon>asterids</taxon>
        <taxon>lamiids</taxon>
        <taxon>Lamiales</taxon>
        <taxon>Pedaliaceae</taxon>
        <taxon>Sesamum</taxon>
    </lineage>
</organism>
<feature type="domain" description="Retrotransposon Copia-like N-terminal" evidence="1">
    <location>
        <begin position="25"/>
        <end position="70"/>
    </location>
</feature>
<proteinExistence type="predicted"/>
<reference evidence="2" key="1">
    <citation type="submission" date="2020-06" db="EMBL/GenBank/DDBJ databases">
        <authorList>
            <person name="Li T."/>
            <person name="Hu X."/>
            <person name="Zhang T."/>
            <person name="Song X."/>
            <person name="Zhang H."/>
            <person name="Dai N."/>
            <person name="Sheng W."/>
            <person name="Hou X."/>
            <person name="Wei L."/>
        </authorList>
    </citation>
    <scope>NUCLEOTIDE SEQUENCE</scope>
    <source>
        <strain evidence="2">KEN1</strain>
        <tissue evidence="2">Leaf</tissue>
    </source>
</reference>
<dbReference type="PANTHER" id="PTHR37610:SF40">
    <property type="entry name" value="OS01G0909600 PROTEIN"/>
    <property type="match status" value="1"/>
</dbReference>
<accession>A0AAW2U812</accession>
<sequence length="201" mass="22552">MASPSKQEKKEKTEVADQEHLRVLASDNPGASLVKNLLDGMNFLSWNRSVKIALGAKMKLGFINRKNPKPSKTADEYEQWTRADCLVFSWLLNSISKDIVESFRYINTARELWLELEARYGTSNGPMIYQLQREIASATQGTLTVLAYFGKLKKLSDELSCLVSIPSCRCGASKETADLPVADNLMQFLVGLNDSFDHVRN</sequence>
<dbReference type="AlphaFoldDB" id="A0AAW2U812"/>
<dbReference type="PANTHER" id="PTHR37610">
    <property type="entry name" value="CCHC-TYPE DOMAIN-CONTAINING PROTEIN"/>
    <property type="match status" value="1"/>
</dbReference>
<comment type="caution">
    <text evidence="2">The sequence shown here is derived from an EMBL/GenBank/DDBJ whole genome shotgun (WGS) entry which is preliminary data.</text>
</comment>
<name>A0AAW2U812_9LAMI</name>